<accession>A0AAV4TW16</accession>
<dbReference type="Proteomes" id="UP001054837">
    <property type="component" value="Unassembled WGS sequence"/>
</dbReference>
<comment type="caution">
    <text evidence="1">The sequence shown here is derived from an EMBL/GenBank/DDBJ whole genome shotgun (WGS) entry which is preliminary data.</text>
</comment>
<keyword evidence="2" id="KW-1185">Reference proteome</keyword>
<sequence>MVNTTSVFQHCLPYDDELKQTDRYSFISPQPPPKALVSEPHFYLSRLRQVTTYFAHGLVALINNHLSRNSAPIFCAFNASQNPYRVDHCGVYGIAADRDNKPPIALLLALHQVRITHNPSLE</sequence>
<gene>
    <name evidence="1" type="ORF">CDAR_600441</name>
</gene>
<dbReference type="EMBL" id="BPLQ01010221">
    <property type="protein sequence ID" value="GIY49344.1"/>
    <property type="molecule type" value="Genomic_DNA"/>
</dbReference>
<name>A0AAV4TW16_9ARAC</name>
<dbReference type="AlphaFoldDB" id="A0AAV4TW16"/>
<proteinExistence type="predicted"/>
<evidence type="ECO:0000313" key="1">
    <source>
        <dbReference type="EMBL" id="GIY49344.1"/>
    </source>
</evidence>
<organism evidence="1 2">
    <name type="scientific">Caerostris darwini</name>
    <dbReference type="NCBI Taxonomy" id="1538125"/>
    <lineage>
        <taxon>Eukaryota</taxon>
        <taxon>Metazoa</taxon>
        <taxon>Ecdysozoa</taxon>
        <taxon>Arthropoda</taxon>
        <taxon>Chelicerata</taxon>
        <taxon>Arachnida</taxon>
        <taxon>Araneae</taxon>
        <taxon>Araneomorphae</taxon>
        <taxon>Entelegynae</taxon>
        <taxon>Araneoidea</taxon>
        <taxon>Araneidae</taxon>
        <taxon>Caerostris</taxon>
    </lineage>
</organism>
<evidence type="ECO:0000313" key="2">
    <source>
        <dbReference type="Proteomes" id="UP001054837"/>
    </source>
</evidence>
<reference evidence="1 2" key="1">
    <citation type="submission" date="2021-06" db="EMBL/GenBank/DDBJ databases">
        <title>Caerostris darwini draft genome.</title>
        <authorList>
            <person name="Kono N."/>
            <person name="Arakawa K."/>
        </authorList>
    </citation>
    <scope>NUCLEOTIDE SEQUENCE [LARGE SCALE GENOMIC DNA]</scope>
</reference>
<protein>
    <submittedName>
        <fullName evidence="1">Uncharacterized protein</fullName>
    </submittedName>
</protein>